<dbReference type="Gene3D" id="3.40.50.1000">
    <property type="entry name" value="HAD superfamily/HAD-like"/>
    <property type="match status" value="1"/>
</dbReference>
<accession>A0ABT7YA80</accession>
<dbReference type="CDD" id="cd02603">
    <property type="entry name" value="HAD_sEH-N_like"/>
    <property type="match status" value="1"/>
</dbReference>
<dbReference type="SFLD" id="SFLDG01129">
    <property type="entry name" value="C1.5:_HAD__Beta-PGM__Phosphata"/>
    <property type="match status" value="1"/>
</dbReference>
<organism evidence="1 2">
    <name type="scientific">Algoriphagus sediminis</name>
    <dbReference type="NCBI Taxonomy" id="3057113"/>
    <lineage>
        <taxon>Bacteria</taxon>
        <taxon>Pseudomonadati</taxon>
        <taxon>Bacteroidota</taxon>
        <taxon>Cytophagia</taxon>
        <taxon>Cytophagales</taxon>
        <taxon>Cyclobacteriaceae</taxon>
        <taxon>Algoriphagus</taxon>
    </lineage>
</organism>
<dbReference type="InterPro" id="IPR023198">
    <property type="entry name" value="PGP-like_dom2"/>
</dbReference>
<dbReference type="SUPFAM" id="SSF56784">
    <property type="entry name" value="HAD-like"/>
    <property type="match status" value="1"/>
</dbReference>
<gene>
    <name evidence="1" type="ORF">QVH07_04300</name>
</gene>
<dbReference type="RefSeq" id="WP_289998915.1">
    <property type="nucleotide sequence ID" value="NZ_JAUEPH010000002.1"/>
</dbReference>
<dbReference type="InterPro" id="IPR023214">
    <property type="entry name" value="HAD_sf"/>
</dbReference>
<dbReference type="Gene3D" id="1.10.150.240">
    <property type="entry name" value="Putative phosphatase, domain 2"/>
    <property type="match status" value="1"/>
</dbReference>
<dbReference type="NCBIfam" id="TIGR01509">
    <property type="entry name" value="HAD-SF-IA-v3"/>
    <property type="match status" value="1"/>
</dbReference>
<dbReference type="PANTHER" id="PTHR43611">
    <property type="entry name" value="ALPHA-D-GLUCOSE 1-PHOSPHATE PHOSPHATASE"/>
    <property type="match status" value="1"/>
</dbReference>
<dbReference type="SFLD" id="SFLDS00003">
    <property type="entry name" value="Haloacid_Dehalogenase"/>
    <property type="match status" value="1"/>
</dbReference>
<protein>
    <submittedName>
        <fullName evidence="1">HAD family phosphatase</fullName>
    </submittedName>
</protein>
<dbReference type="InterPro" id="IPR036412">
    <property type="entry name" value="HAD-like_sf"/>
</dbReference>
<name>A0ABT7YA80_9BACT</name>
<dbReference type="Proteomes" id="UP001171916">
    <property type="component" value="Unassembled WGS sequence"/>
</dbReference>
<dbReference type="Pfam" id="PF00702">
    <property type="entry name" value="Hydrolase"/>
    <property type="match status" value="1"/>
</dbReference>
<evidence type="ECO:0000313" key="2">
    <source>
        <dbReference type="Proteomes" id="UP001171916"/>
    </source>
</evidence>
<proteinExistence type="predicted"/>
<dbReference type="PANTHER" id="PTHR43611:SF3">
    <property type="entry name" value="FLAVIN MONONUCLEOTIDE HYDROLASE 1, CHLOROPLATIC"/>
    <property type="match status" value="1"/>
</dbReference>
<sequence>MKKKPEADFVIFDLGNVIVDIFYTETLDYIKQKVAPIHHERVASFYLTDFHKDYEKGLISSDEFRQEIKNYFEEDWSDEFVDHLWNYLLGKIPVERLELAKNLKEHYRTGVLSNTNEIHIQALNKILKEDHGLESLHDLFEHVYFSHEMNLSKPDPLIYKALVEDLNTTPEKVIFFDDLKANVESAREIGIQAHQVTGPNVIFDFFKHV</sequence>
<dbReference type="EMBL" id="JAUEPH010000002">
    <property type="protein sequence ID" value="MDN3203351.1"/>
    <property type="molecule type" value="Genomic_DNA"/>
</dbReference>
<comment type="caution">
    <text evidence="1">The sequence shown here is derived from an EMBL/GenBank/DDBJ whole genome shotgun (WGS) entry which is preliminary data.</text>
</comment>
<keyword evidence="2" id="KW-1185">Reference proteome</keyword>
<reference evidence="1" key="1">
    <citation type="submission" date="2023-06" db="EMBL/GenBank/DDBJ databases">
        <title>Robiginitalea aurantiacus sp. nov. and Algoriphagus sediminis sp. nov., isolated from coastal sediment.</title>
        <authorList>
            <person name="Zhou Z.Y."/>
            <person name="An J."/>
            <person name="Jia Y.W."/>
            <person name="Du Z.J."/>
        </authorList>
    </citation>
    <scope>NUCLEOTIDE SEQUENCE</scope>
    <source>
        <strain evidence="1">C2-7</strain>
    </source>
</reference>
<dbReference type="PRINTS" id="PR00413">
    <property type="entry name" value="HADHALOGNASE"/>
</dbReference>
<dbReference type="InterPro" id="IPR006439">
    <property type="entry name" value="HAD-SF_hydro_IA"/>
</dbReference>
<evidence type="ECO:0000313" key="1">
    <source>
        <dbReference type="EMBL" id="MDN3203351.1"/>
    </source>
</evidence>